<sequence length="90" mass="10317">MANSANGTSKGCEGEGYREKNAKITHTCGRRGNNDGRKQINLNDFRGSERESHAELAHEIRYVLRNKYPMAEWTSWKKVSKDMKKSILDD</sequence>
<organism evidence="2 3">
    <name type="scientific">Pyrus ussuriensis x Pyrus communis</name>
    <dbReference type="NCBI Taxonomy" id="2448454"/>
    <lineage>
        <taxon>Eukaryota</taxon>
        <taxon>Viridiplantae</taxon>
        <taxon>Streptophyta</taxon>
        <taxon>Embryophyta</taxon>
        <taxon>Tracheophyta</taxon>
        <taxon>Spermatophyta</taxon>
        <taxon>Magnoliopsida</taxon>
        <taxon>eudicotyledons</taxon>
        <taxon>Gunneridae</taxon>
        <taxon>Pentapetalae</taxon>
        <taxon>rosids</taxon>
        <taxon>fabids</taxon>
        <taxon>Rosales</taxon>
        <taxon>Rosaceae</taxon>
        <taxon>Amygdaloideae</taxon>
        <taxon>Maleae</taxon>
        <taxon>Pyrus</taxon>
    </lineage>
</organism>
<feature type="compositionally biased region" description="Basic and acidic residues" evidence="1">
    <location>
        <begin position="12"/>
        <end position="22"/>
    </location>
</feature>
<protein>
    <submittedName>
        <fullName evidence="2">Uncharacterized protein</fullName>
    </submittedName>
</protein>
<comment type="caution">
    <text evidence="2">The sequence shown here is derived from an EMBL/GenBank/DDBJ whole genome shotgun (WGS) entry which is preliminary data.</text>
</comment>
<reference evidence="2 3" key="1">
    <citation type="submission" date="2019-09" db="EMBL/GenBank/DDBJ databases">
        <authorList>
            <person name="Ou C."/>
        </authorList>
    </citation>
    <scope>NUCLEOTIDE SEQUENCE [LARGE SCALE GENOMIC DNA]</scope>
    <source>
        <strain evidence="2">S2</strain>
        <tissue evidence="2">Leaf</tissue>
    </source>
</reference>
<dbReference type="Proteomes" id="UP000327157">
    <property type="component" value="Chromosome 10"/>
</dbReference>
<reference evidence="3" key="2">
    <citation type="submission" date="2019-10" db="EMBL/GenBank/DDBJ databases">
        <title>A de novo genome assembly of a pear dwarfing rootstock.</title>
        <authorList>
            <person name="Wang F."/>
            <person name="Wang J."/>
            <person name="Li S."/>
            <person name="Zhang Y."/>
            <person name="Fang M."/>
            <person name="Ma L."/>
            <person name="Zhao Y."/>
            <person name="Jiang S."/>
        </authorList>
    </citation>
    <scope>NUCLEOTIDE SEQUENCE [LARGE SCALE GENOMIC DNA]</scope>
</reference>
<feature type="region of interest" description="Disordered" evidence="1">
    <location>
        <begin position="1"/>
        <end position="52"/>
    </location>
</feature>
<proteinExistence type="predicted"/>
<gene>
    <name evidence="2" type="ORF">D8674_003738</name>
</gene>
<accession>A0A5N5FIK9</accession>
<name>A0A5N5FIK9_9ROSA</name>
<evidence type="ECO:0000256" key="1">
    <source>
        <dbReference type="SAM" id="MobiDB-lite"/>
    </source>
</evidence>
<keyword evidence="3" id="KW-1185">Reference proteome</keyword>
<reference evidence="2 3" key="3">
    <citation type="submission" date="2019-11" db="EMBL/GenBank/DDBJ databases">
        <title>A de novo genome assembly of a pear dwarfing rootstock.</title>
        <authorList>
            <person name="Wang F."/>
            <person name="Wang J."/>
            <person name="Li S."/>
            <person name="Zhang Y."/>
            <person name="Fang M."/>
            <person name="Ma L."/>
            <person name="Zhao Y."/>
            <person name="Jiang S."/>
        </authorList>
    </citation>
    <scope>NUCLEOTIDE SEQUENCE [LARGE SCALE GENOMIC DNA]</scope>
    <source>
        <strain evidence="2">S2</strain>
        <tissue evidence="2">Leaf</tissue>
    </source>
</reference>
<evidence type="ECO:0000313" key="2">
    <source>
        <dbReference type="EMBL" id="KAB2602733.1"/>
    </source>
</evidence>
<evidence type="ECO:0000313" key="3">
    <source>
        <dbReference type="Proteomes" id="UP000327157"/>
    </source>
</evidence>
<dbReference type="AlphaFoldDB" id="A0A5N5FIK9"/>
<dbReference type="EMBL" id="SMOL01000695">
    <property type="protein sequence ID" value="KAB2602733.1"/>
    <property type="molecule type" value="Genomic_DNA"/>
</dbReference>